<dbReference type="PANTHER" id="PTHR23513:SF17">
    <property type="entry name" value="MEMBRANE PROTEIN"/>
    <property type="match status" value="1"/>
</dbReference>
<dbReference type="Gene3D" id="1.20.1250.20">
    <property type="entry name" value="MFS general substrate transporter like domains"/>
    <property type="match status" value="1"/>
</dbReference>
<dbReference type="SUPFAM" id="SSF103473">
    <property type="entry name" value="MFS general substrate transporter"/>
    <property type="match status" value="1"/>
</dbReference>
<keyword evidence="4 6" id="KW-1133">Transmembrane helix</keyword>
<dbReference type="CDD" id="cd06173">
    <property type="entry name" value="MFS_MefA_like"/>
    <property type="match status" value="1"/>
</dbReference>
<dbReference type="OrthoDB" id="3688258at2"/>
<dbReference type="RefSeq" id="WP_016454911.1">
    <property type="nucleotide sequence ID" value="NZ_KE150269.1"/>
</dbReference>
<dbReference type="Pfam" id="PF07690">
    <property type="entry name" value="MFS_1"/>
    <property type="match status" value="1"/>
</dbReference>
<keyword evidence="3 6" id="KW-0812">Transmembrane</keyword>
<evidence type="ECO:0000256" key="5">
    <source>
        <dbReference type="ARBA" id="ARBA00023136"/>
    </source>
</evidence>
<proteinExistence type="predicted"/>
<dbReference type="GO" id="GO:0022857">
    <property type="term" value="F:transmembrane transporter activity"/>
    <property type="evidence" value="ECO:0007669"/>
    <property type="project" value="InterPro"/>
</dbReference>
<evidence type="ECO:0000313" key="8">
    <source>
        <dbReference type="EMBL" id="EPD34015.1"/>
    </source>
</evidence>
<evidence type="ECO:0000313" key="9">
    <source>
        <dbReference type="Proteomes" id="UP000014417"/>
    </source>
</evidence>
<reference evidence="8 9" key="1">
    <citation type="submission" date="2013-04" db="EMBL/GenBank/DDBJ databases">
        <title>The Genome Sequence of Propionimicrobium lymphophilum ACS-093-V-SCH5.</title>
        <authorList>
            <consortium name="The Broad Institute Genomics Platform"/>
            <person name="Earl A."/>
            <person name="Ward D."/>
            <person name="Feldgarden M."/>
            <person name="Gevers D."/>
            <person name="Saerens B."/>
            <person name="Vaneechoutte M."/>
            <person name="Walker B."/>
            <person name="Young S."/>
            <person name="Zeng Q."/>
            <person name="Gargeya S."/>
            <person name="Fitzgerald M."/>
            <person name="Haas B."/>
            <person name="Abouelleil A."/>
            <person name="Allen A.W."/>
            <person name="Alvarado L."/>
            <person name="Arachchi H.M."/>
            <person name="Berlin A.M."/>
            <person name="Chapman S.B."/>
            <person name="Gainer-Dewar J."/>
            <person name="Goldberg J."/>
            <person name="Griggs A."/>
            <person name="Gujja S."/>
            <person name="Hansen M."/>
            <person name="Howarth C."/>
            <person name="Imamovic A."/>
            <person name="Ireland A."/>
            <person name="Larimer J."/>
            <person name="McCowan C."/>
            <person name="Murphy C."/>
            <person name="Pearson M."/>
            <person name="Poon T.W."/>
            <person name="Priest M."/>
            <person name="Roberts A."/>
            <person name="Saif S."/>
            <person name="Shea T."/>
            <person name="Sisk P."/>
            <person name="Sykes S."/>
            <person name="Wortman J."/>
            <person name="Nusbaum C."/>
            <person name="Birren B."/>
        </authorList>
    </citation>
    <scope>NUCLEOTIDE SEQUENCE [LARGE SCALE GENOMIC DNA]</scope>
    <source>
        <strain evidence="8 9">ACS-093-V-SCH5</strain>
    </source>
</reference>
<protein>
    <recommendedName>
        <fullName evidence="7">Major facilitator superfamily (MFS) profile domain-containing protein</fullName>
    </recommendedName>
</protein>
<evidence type="ECO:0000259" key="7">
    <source>
        <dbReference type="PROSITE" id="PS50850"/>
    </source>
</evidence>
<feature type="transmembrane region" description="Helical" evidence="6">
    <location>
        <begin position="150"/>
        <end position="175"/>
    </location>
</feature>
<dbReference type="PROSITE" id="PS50850">
    <property type="entry name" value="MFS"/>
    <property type="match status" value="1"/>
</dbReference>
<name>S2W722_9ACTN</name>
<keyword evidence="5 6" id="KW-0472">Membrane</keyword>
<evidence type="ECO:0000256" key="3">
    <source>
        <dbReference type="ARBA" id="ARBA00022692"/>
    </source>
</evidence>
<dbReference type="HOGENOM" id="CLU_052021_0_0_11"/>
<dbReference type="InterPro" id="IPR036259">
    <property type="entry name" value="MFS_trans_sf"/>
</dbReference>
<feature type="transmembrane region" description="Helical" evidence="6">
    <location>
        <begin position="404"/>
        <end position="423"/>
    </location>
</feature>
<dbReference type="GO" id="GO:0005886">
    <property type="term" value="C:plasma membrane"/>
    <property type="evidence" value="ECO:0007669"/>
    <property type="project" value="UniProtKB-SubCell"/>
</dbReference>
<dbReference type="EMBL" id="AGZR01000001">
    <property type="protein sequence ID" value="EPD34015.1"/>
    <property type="molecule type" value="Genomic_DNA"/>
</dbReference>
<evidence type="ECO:0000256" key="2">
    <source>
        <dbReference type="ARBA" id="ARBA00022475"/>
    </source>
</evidence>
<dbReference type="PATRIC" id="fig|883161.3.peg.47"/>
<dbReference type="InterPro" id="IPR020846">
    <property type="entry name" value="MFS_dom"/>
</dbReference>
<feature type="transmembrane region" description="Helical" evidence="6">
    <location>
        <begin position="280"/>
        <end position="303"/>
    </location>
</feature>
<feature type="transmembrane region" description="Helical" evidence="6">
    <location>
        <begin position="187"/>
        <end position="208"/>
    </location>
</feature>
<evidence type="ECO:0000256" key="1">
    <source>
        <dbReference type="ARBA" id="ARBA00004651"/>
    </source>
</evidence>
<dbReference type="AlphaFoldDB" id="S2W722"/>
<feature type="transmembrane region" description="Helical" evidence="6">
    <location>
        <begin position="84"/>
        <end position="108"/>
    </location>
</feature>
<dbReference type="PANTHER" id="PTHR23513">
    <property type="entry name" value="INTEGRAL MEMBRANE EFFLUX PROTEIN-RELATED"/>
    <property type="match status" value="1"/>
</dbReference>
<accession>S2W722</accession>
<feature type="transmembrane region" description="Helical" evidence="6">
    <location>
        <begin position="244"/>
        <end position="268"/>
    </location>
</feature>
<gene>
    <name evidence="8" type="ORF">HMPREF9306_00049</name>
</gene>
<feature type="transmembrane region" description="Helical" evidence="6">
    <location>
        <begin position="339"/>
        <end position="361"/>
    </location>
</feature>
<comment type="subcellular location">
    <subcellularLocation>
        <location evidence="1">Cell membrane</location>
        <topology evidence="1">Multi-pass membrane protein</topology>
    </subcellularLocation>
</comment>
<feature type="domain" description="Major facilitator superfamily (MFS) profile" evidence="7">
    <location>
        <begin position="243"/>
        <end position="444"/>
    </location>
</feature>
<keyword evidence="9" id="KW-1185">Reference proteome</keyword>
<organism evidence="8 9">
    <name type="scientific">Propionimicrobium lymphophilum ACS-093-V-SCH5</name>
    <dbReference type="NCBI Taxonomy" id="883161"/>
    <lineage>
        <taxon>Bacteria</taxon>
        <taxon>Bacillati</taxon>
        <taxon>Actinomycetota</taxon>
        <taxon>Actinomycetes</taxon>
        <taxon>Propionibacteriales</taxon>
        <taxon>Propionibacteriaceae</taxon>
        <taxon>Propionimicrobium</taxon>
    </lineage>
</organism>
<evidence type="ECO:0000256" key="4">
    <source>
        <dbReference type="ARBA" id="ARBA00022989"/>
    </source>
</evidence>
<dbReference type="STRING" id="883161.HMPREF9306_00049"/>
<feature type="transmembrane region" description="Helical" evidence="6">
    <location>
        <begin position="49"/>
        <end position="72"/>
    </location>
</feature>
<dbReference type="Proteomes" id="UP000014417">
    <property type="component" value="Unassembled WGS sequence"/>
</dbReference>
<feature type="transmembrane region" description="Helical" evidence="6">
    <location>
        <begin position="373"/>
        <end position="398"/>
    </location>
</feature>
<feature type="transmembrane region" description="Helical" evidence="6">
    <location>
        <begin position="20"/>
        <end position="43"/>
    </location>
</feature>
<sequence length="444" mass="47253">MDFLRRLQHLMRRPLFRRIVILRLFSQGGDSMIQVGMASYVLFNPQSQASGPAIAAVLAITMLPFSVVGPFLSELLDRFSRQRITIVCDASRIVLCVAMAVAVASGATAGVGQIWLMVLLLFALSINRLQLAGLSAGLPFTIEKDEYVEAVSLMPMLGPIAAVAGGGAAAIARITVGNAWGANQADGFLFCLAAVCFAGAVWLALGIGRKELGPTQAKLGPGARSVLSGLVDAGKNLWQTRPSFWAIATVFFARMCWGALIVTVVLLYRHHFHDSTQEAAAMVDMAAWFGLAGFGFALCGVLVTPASRSFGIRKTVIGLLLASALTLVLPAAWLSPISLLFSGLLIGLLAQSIKACGDTIVQAHTTDRYRGRIMVIYDIFNNLGIVVGALIAGFTLPADGASTAAFWAMICWFLVVAAIFTFVSAKSPETYDRGTTRSQSSRSL</sequence>
<keyword evidence="2" id="KW-1003">Cell membrane</keyword>
<comment type="caution">
    <text evidence="8">The sequence shown here is derived from an EMBL/GenBank/DDBJ whole genome shotgun (WGS) entry which is preliminary data.</text>
</comment>
<evidence type="ECO:0000256" key="6">
    <source>
        <dbReference type="SAM" id="Phobius"/>
    </source>
</evidence>
<dbReference type="InterPro" id="IPR011701">
    <property type="entry name" value="MFS"/>
</dbReference>